<organism evidence="3 4">
    <name type="scientific">Gemmatimonas groenlandica</name>
    <dbReference type="NCBI Taxonomy" id="2732249"/>
    <lineage>
        <taxon>Bacteria</taxon>
        <taxon>Pseudomonadati</taxon>
        <taxon>Gemmatimonadota</taxon>
        <taxon>Gemmatimonadia</taxon>
        <taxon>Gemmatimonadales</taxon>
        <taxon>Gemmatimonadaceae</taxon>
        <taxon>Gemmatimonas</taxon>
    </lineage>
</organism>
<dbReference type="EC" id="3.1.1.-" evidence="2"/>
<dbReference type="InterPro" id="IPR023509">
    <property type="entry name" value="DTD-like_sf"/>
</dbReference>
<dbReference type="Gene3D" id="3.50.80.10">
    <property type="entry name" value="D-tyrosyl-tRNA(Tyr) deacylase"/>
    <property type="match status" value="1"/>
</dbReference>
<comment type="catalytic activity">
    <reaction evidence="2">
        <text>a D-aminoacyl-tRNA + H2O = a tRNA + a D-alpha-amino acid + H(+)</text>
        <dbReference type="Rhea" id="RHEA:13953"/>
        <dbReference type="Rhea" id="RHEA-COMP:10123"/>
        <dbReference type="Rhea" id="RHEA-COMP:10124"/>
        <dbReference type="ChEBI" id="CHEBI:15377"/>
        <dbReference type="ChEBI" id="CHEBI:15378"/>
        <dbReference type="ChEBI" id="CHEBI:59871"/>
        <dbReference type="ChEBI" id="CHEBI:78442"/>
        <dbReference type="ChEBI" id="CHEBI:79333"/>
        <dbReference type="EC" id="3.1.1.96"/>
    </reaction>
</comment>
<keyword evidence="2" id="KW-0694">RNA-binding</keyword>
<comment type="similarity">
    <text evidence="1 2">Belongs to the DTD family.</text>
</comment>
<comment type="function">
    <text evidence="2">An aminoacyl-tRNA editing enzyme that deacylates mischarged D-aminoacyl-tRNAs. Also deacylates mischarged glycyl-tRNA(Ala), protecting cells against glycine mischarging by AlaRS. Acts via tRNA-based rather than protein-based catalysis; rejects L-amino acids rather than detecting D-amino acids in the active site. By recycling D-aminoacyl-tRNA to D-amino acids and free tRNA molecules, this enzyme counteracts the toxicity associated with the formation of D-aminoacyl-tRNA entities in vivo and helps enforce protein L-homochirality.</text>
</comment>
<keyword evidence="2" id="KW-0963">Cytoplasm</keyword>
<protein>
    <recommendedName>
        <fullName evidence="2">D-aminoacyl-tRNA deacylase</fullName>
        <shortName evidence="2">DTD</shortName>
        <ecNumber evidence="2">3.1.1.96</ecNumber>
    </recommendedName>
    <alternativeName>
        <fullName evidence="2">Gly-tRNA(Ala) deacylase</fullName>
        <ecNumber evidence="2">3.1.1.-</ecNumber>
    </alternativeName>
</protein>
<dbReference type="GO" id="GO:0106026">
    <property type="term" value="F:Gly-tRNA(Ala) deacylase activity"/>
    <property type="evidence" value="ECO:0007669"/>
    <property type="project" value="UniProtKB-UniRule"/>
</dbReference>
<comment type="catalytic activity">
    <reaction evidence="2">
        <text>glycyl-tRNA(Ala) + H2O = tRNA(Ala) + glycine + H(+)</text>
        <dbReference type="Rhea" id="RHEA:53744"/>
        <dbReference type="Rhea" id="RHEA-COMP:9657"/>
        <dbReference type="Rhea" id="RHEA-COMP:13640"/>
        <dbReference type="ChEBI" id="CHEBI:15377"/>
        <dbReference type="ChEBI" id="CHEBI:15378"/>
        <dbReference type="ChEBI" id="CHEBI:57305"/>
        <dbReference type="ChEBI" id="CHEBI:78442"/>
        <dbReference type="ChEBI" id="CHEBI:78522"/>
    </reaction>
</comment>
<dbReference type="GO" id="GO:0000049">
    <property type="term" value="F:tRNA binding"/>
    <property type="evidence" value="ECO:0007669"/>
    <property type="project" value="UniProtKB-UniRule"/>
</dbReference>
<dbReference type="HAMAP" id="MF_00518">
    <property type="entry name" value="Deacylase_Dtd"/>
    <property type="match status" value="1"/>
</dbReference>
<dbReference type="Pfam" id="PF02580">
    <property type="entry name" value="Tyr_Deacylase"/>
    <property type="match status" value="1"/>
</dbReference>
<comment type="domain">
    <text evidence="2">A Gly-cisPro motif from one monomer fits into the active site of the other monomer to allow specific chiral rejection of L-amino acids.</text>
</comment>
<comment type="subcellular location">
    <subcellularLocation>
        <location evidence="2">Cytoplasm</location>
    </subcellularLocation>
</comment>
<dbReference type="KEGG" id="ggr:HKW67_02365"/>
<dbReference type="GO" id="GO:0005737">
    <property type="term" value="C:cytoplasm"/>
    <property type="evidence" value="ECO:0007669"/>
    <property type="project" value="UniProtKB-SubCell"/>
</dbReference>
<dbReference type="FunFam" id="3.50.80.10:FF:000001">
    <property type="entry name" value="D-aminoacyl-tRNA deacylase"/>
    <property type="match status" value="1"/>
</dbReference>
<dbReference type="RefSeq" id="WP_171223874.1">
    <property type="nucleotide sequence ID" value="NZ_CP053085.1"/>
</dbReference>
<comment type="subunit">
    <text evidence="2">Homodimer.</text>
</comment>
<dbReference type="SUPFAM" id="SSF69500">
    <property type="entry name" value="DTD-like"/>
    <property type="match status" value="1"/>
</dbReference>
<dbReference type="PANTHER" id="PTHR10472">
    <property type="entry name" value="D-TYROSYL-TRNA TYR DEACYLASE"/>
    <property type="match status" value="1"/>
</dbReference>
<dbReference type="EMBL" id="CP053085">
    <property type="protein sequence ID" value="QJR34448.1"/>
    <property type="molecule type" value="Genomic_DNA"/>
</dbReference>
<gene>
    <name evidence="2" type="primary">dtd</name>
    <name evidence="3" type="ORF">HKW67_02365</name>
</gene>
<dbReference type="EC" id="3.1.1.96" evidence="2"/>
<evidence type="ECO:0000313" key="4">
    <source>
        <dbReference type="Proteomes" id="UP000500938"/>
    </source>
</evidence>
<dbReference type="Proteomes" id="UP000500938">
    <property type="component" value="Chromosome"/>
</dbReference>
<proteinExistence type="inferred from homology"/>
<keyword evidence="2 3" id="KW-0378">Hydrolase</keyword>
<keyword evidence="2" id="KW-0820">tRNA-binding</keyword>
<reference evidence="3 4" key="1">
    <citation type="submission" date="2020-05" db="EMBL/GenBank/DDBJ databases">
        <title>Complete genome sequence of Gemmatimonas greenlandica TET16.</title>
        <authorList>
            <person name="Zeng Y."/>
        </authorList>
    </citation>
    <scope>NUCLEOTIDE SEQUENCE [LARGE SCALE GENOMIC DNA]</scope>
    <source>
        <strain evidence="3 4">TET16</strain>
    </source>
</reference>
<sequence length="159" mass="17695">MRILLQRVSKAEVRIRPNDLEAGSRVSGRIQSGYLLLVGFTHTDTDAELRWMADKIVGLRLFADTNGKLNHDLAESAGELLVVSQFTLYADVRKGKRPSFVDAARPETAITLYNQFVMLLRQHEIVVHTGEFGATMDVELVNDGPVTIWLEREAVSASA</sequence>
<dbReference type="AlphaFoldDB" id="A0A6M4IKQ3"/>
<dbReference type="GO" id="GO:0019478">
    <property type="term" value="P:D-amino acid catabolic process"/>
    <property type="evidence" value="ECO:0007669"/>
    <property type="project" value="UniProtKB-UniRule"/>
</dbReference>
<name>A0A6M4IKQ3_9BACT</name>
<dbReference type="GO" id="GO:0051500">
    <property type="term" value="F:D-tyrosyl-tRNA(Tyr) deacylase activity"/>
    <property type="evidence" value="ECO:0007669"/>
    <property type="project" value="TreeGrafter"/>
</dbReference>
<feature type="short sequence motif" description="Gly-cisPro motif, important for rejection of L-amino acids" evidence="2">
    <location>
        <begin position="144"/>
        <end position="145"/>
    </location>
</feature>
<dbReference type="InterPro" id="IPR003732">
    <property type="entry name" value="Daa-tRNA_deacyls_DTD"/>
</dbReference>
<evidence type="ECO:0000313" key="3">
    <source>
        <dbReference type="EMBL" id="QJR34448.1"/>
    </source>
</evidence>
<evidence type="ECO:0000256" key="2">
    <source>
        <dbReference type="HAMAP-Rule" id="MF_00518"/>
    </source>
</evidence>
<dbReference type="PANTHER" id="PTHR10472:SF5">
    <property type="entry name" value="D-AMINOACYL-TRNA DEACYLASE 1"/>
    <property type="match status" value="1"/>
</dbReference>
<accession>A0A6M4IKQ3</accession>
<dbReference type="GO" id="GO:0043908">
    <property type="term" value="F:Ser(Gly)-tRNA(Ala) hydrolase activity"/>
    <property type="evidence" value="ECO:0007669"/>
    <property type="project" value="UniProtKB-UniRule"/>
</dbReference>
<evidence type="ECO:0000256" key="1">
    <source>
        <dbReference type="ARBA" id="ARBA00009673"/>
    </source>
</evidence>
<dbReference type="NCBIfam" id="TIGR00256">
    <property type="entry name" value="D-aminoacyl-tRNA deacylase"/>
    <property type="match status" value="1"/>
</dbReference>
<keyword evidence="4" id="KW-1185">Reference proteome</keyword>